<dbReference type="OrthoDB" id="6359816at2759"/>
<name>A0A4Z1PT59_9PEZI</name>
<dbReference type="PANTHER" id="PTHR47843">
    <property type="entry name" value="BTB DOMAIN-CONTAINING PROTEIN-RELATED"/>
    <property type="match status" value="1"/>
</dbReference>
<evidence type="ECO:0000313" key="3">
    <source>
        <dbReference type="Proteomes" id="UP000298493"/>
    </source>
</evidence>
<sequence>MAPSPSHSIFAAAFLANLPNLRKSGAFSDFTITCDGSTYKVHKIVLSTLSRYFETMFSSGFKEAQENSVDLQEDKSYIVDAMMEALYDGDYTYENDDDLAESEDMFHAKVYAIADKYDIPNLKTIAYEHFVRTFAIKESTVREIAETIEYIYDSTPESDRRLRDIVVHIAADRALEFYRCPEFEAMAGNVSEFCNDLAKRLGVKQELWGGGKKPLLPITCSKCSNEFSSSRRGSNGGVYCPCCGLRNRE</sequence>
<dbReference type="AlphaFoldDB" id="A0A4Z1PT59"/>
<dbReference type="Gene3D" id="3.30.710.10">
    <property type="entry name" value="Potassium Channel Kv1.1, Chain A"/>
    <property type="match status" value="1"/>
</dbReference>
<gene>
    <name evidence="2" type="ORF">E6O75_ATG00255</name>
</gene>
<keyword evidence="3" id="KW-1185">Reference proteome</keyword>
<dbReference type="PROSITE" id="PS50097">
    <property type="entry name" value="BTB"/>
    <property type="match status" value="1"/>
</dbReference>
<dbReference type="PANTHER" id="PTHR47843:SF5">
    <property type="entry name" value="BTB_POZ DOMAIN PROTEIN"/>
    <property type="match status" value="1"/>
</dbReference>
<comment type="caution">
    <text evidence="2">The sequence shown here is derived from an EMBL/GenBank/DDBJ whole genome shotgun (WGS) entry which is preliminary data.</text>
</comment>
<evidence type="ECO:0000259" key="1">
    <source>
        <dbReference type="PROSITE" id="PS50097"/>
    </source>
</evidence>
<reference evidence="2 3" key="1">
    <citation type="submission" date="2019-04" db="EMBL/GenBank/DDBJ databases">
        <title>High contiguity whole genome sequence and gene annotation resource for two Venturia nashicola isolates.</title>
        <authorList>
            <person name="Prokchorchik M."/>
            <person name="Won K."/>
            <person name="Lee Y."/>
            <person name="Choi E.D."/>
            <person name="Segonzac C."/>
            <person name="Sohn K.H."/>
        </authorList>
    </citation>
    <scope>NUCLEOTIDE SEQUENCE [LARGE SCALE GENOMIC DNA]</scope>
    <source>
        <strain evidence="2 3">PRI2</strain>
    </source>
</reference>
<dbReference type="CDD" id="cd18186">
    <property type="entry name" value="BTB_POZ_ZBTB_KLHL-like"/>
    <property type="match status" value="1"/>
</dbReference>
<evidence type="ECO:0000313" key="2">
    <source>
        <dbReference type="EMBL" id="TID27488.1"/>
    </source>
</evidence>
<dbReference type="SUPFAM" id="SSF54695">
    <property type="entry name" value="POZ domain"/>
    <property type="match status" value="1"/>
</dbReference>
<dbReference type="Proteomes" id="UP000298493">
    <property type="component" value="Unassembled WGS sequence"/>
</dbReference>
<dbReference type="SMART" id="SM00225">
    <property type="entry name" value="BTB"/>
    <property type="match status" value="1"/>
</dbReference>
<protein>
    <recommendedName>
        <fullName evidence="1">BTB domain-containing protein</fullName>
    </recommendedName>
</protein>
<dbReference type="EMBL" id="SNSC02000001">
    <property type="protein sequence ID" value="TID27488.1"/>
    <property type="molecule type" value="Genomic_DNA"/>
</dbReference>
<dbReference type="InterPro" id="IPR011333">
    <property type="entry name" value="SKP1/BTB/POZ_sf"/>
</dbReference>
<organism evidence="2 3">
    <name type="scientific">Venturia nashicola</name>
    <dbReference type="NCBI Taxonomy" id="86259"/>
    <lineage>
        <taxon>Eukaryota</taxon>
        <taxon>Fungi</taxon>
        <taxon>Dikarya</taxon>
        <taxon>Ascomycota</taxon>
        <taxon>Pezizomycotina</taxon>
        <taxon>Dothideomycetes</taxon>
        <taxon>Pleosporomycetidae</taxon>
        <taxon>Venturiales</taxon>
        <taxon>Venturiaceae</taxon>
        <taxon>Venturia</taxon>
    </lineage>
</organism>
<accession>A0A4Z1PT59</accession>
<proteinExistence type="predicted"/>
<dbReference type="InterPro" id="IPR000210">
    <property type="entry name" value="BTB/POZ_dom"/>
</dbReference>
<dbReference type="STRING" id="86259.A0A4Z1PT59"/>
<feature type="domain" description="BTB" evidence="1">
    <location>
        <begin position="28"/>
        <end position="95"/>
    </location>
</feature>
<dbReference type="Pfam" id="PF00651">
    <property type="entry name" value="BTB"/>
    <property type="match status" value="1"/>
</dbReference>